<dbReference type="PRINTS" id="PR01035">
    <property type="entry name" value="TCRTETA"/>
</dbReference>
<evidence type="ECO:0000313" key="9">
    <source>
        <dbReference type="EMBL" id="WAH38102.1"/>
    </source>
</evidence>
<dbReference type="Pfam" id="PF07690">
    <property type="entry name" value="MFS_1"/>
    <property type="match status" value="1"/>
</dbReference>
<dbReference type="InterPro" id="IPR011701">
    <property type="entry name" value="MFS"/>
</dbReference>
<dbReference type="CDD" id="cd17329">
    <property type="entry name" value="MFS_MdtH_MDR_like"/>
    <property type="match status" value="1"/>
</dbReference>
<feature type="transmembrane region" description="Helical" evidence="7">
    <location>
        <begin position="108"/>
        <end position="131"/>
    </location>
</feature>
<dbReference type="PANTHER" id="PTHR23517:SF10">
    <property type="entry name" value="MAJOR FACILITATOR SUPERFAMILY (MFS) PROFILE DOMAIN-CONTAINING PROTEIN"/>
    <property type="match status" value="1"/>
</dbReference>
<reference evidence="9" key="1">
    <citation type="submission" date="2022-08" db="EMBL/GenBank/DDBJ databases">
        <title>Alicyclobacillus dauci DSM2870, complete genome.</title>
        <authorList>
            <person name="Wang Q."/>
            <person name="Cai R."/>
            <person name="Wang Z."/>
        </authorList>
    </citation>
    <scope>NUCLEOTIDE SEQUENCE</scope>
    <source>
        <strain evidence="9">DSM 28700</strain>
    </source>
</reference>
<sequence>MVRAFQRTVYHMTEIPNVIWLLGLGCLINVGGLSLLWPVNSIYIHVGLHKSMAVAGLVLMVFSGAGLFGSFVGGWLYDRIGAMRILVYSLVISCVSILLPAMTSDFAVYVVVMAVFGVTCAIPFPVLNAVAGHAWPDGGRRSFNFLYVSNNIGVAIGTALGGVLAARSFQVVFYGIALAYLGLLFLITTALKKPFSDIRRSNDESRVKRQLEHTATVLPWGGIAILFTGYTLAWAIYVQWQSTVSVYMQSTGYTLSAYSLLWTLNGLLIFLSQPLVSFVTRRFPALSFHMIGGTVLYALSFTVMLFAHHYFVYVIAMVLTTLGEIFIWPAVPAAVAQIAPPSRLGMLQGLVGSCATAGRMIGPVVGGVLYDQGALHLVLLIAILSTVFPLVLFSVYHRFTTPNAGEVRPEPRA</sequence>
<evidence type="ECO:0000256" key="5">
    <source>
        <dbReference type="ARBA" id="ARBA00022989"/>
    </source>
</evidence>
<dbReference type="PANTHER" id="PTHR23517">
    <property type="entry name" value="RESISTANCE PROTEIN MDTM, PUTATIVE-RELATED-RELATED"/>
    <property type="match status" value="1"/>
</dbReference>
<feature type="transmembrane region" description="Helical" evidence="7">
    <location>
        <begin position="20"/>
        <end position="39"/>
    </location>
</feature>
<keyword evidence="10" id="KW-1185">Reference proteome</keyword>
<evidence type="ECO:0000256" key="2">
    <source>
        <dbReference type="ARBA" id="ARBA00022448"/>
    </source>
</evidence>
<dbReference type="SUPFAM" id="SSF103473">
    <property type="entry name" value="MFS general substrate transporter"/>
    <property type="match status" value="1"/>
</dbReference>
<evidence type="ECO:0000256" key="1">
    <source>
        <dbReference type="ARBA" id="ARBA00004651"/>
    </source>
</evidence>
<feature type="transmembrane region" description="Helical" evidence="7">
    <location>
        <begin position="217"/>
        <end position="240"/>
    </location>
</feature>
<dbReference type="RefSeq" id="WP_268045659.1">
    <property type="nucleotide sequence ID" value="NZ_CP104064.1"/>
</dbReference>
<feature type="transmembrane region" description="Helical" evidence="7">
    <location>
        <begin position="252"/>
        <end position="271"/>
    </location>
</feature>
<dbReference type="InterPro" id="IPR001958">
    <property type="entry name" value="Tet-R_TetA/multi-R_MdtG-like"/>
</dbReference>
<dbReference type="Gene3D" id="1.20.1250.20">
    <property type="entry name" value="MFS general substrate transporter like domains"/>
    <property type="match status" value="1"/>
</dbReference>
<dbReference type="PROSITE" id="PS50850">
    <property type="entry name" value="MFS"/>
    <property type="match status" value="1"/>
</dbReference>
<comment type="subcellular location">
    <subcellularLocation>
        <location evidence="1">Cell membrane</location>
        <topology evidence="1">Multi-pass membrane protein</topology>
    </subcellularLocation>
</comment>
<dbReference type="InterPro" id="IPR050171">
    <property type="entry name" value="MFS_Transporters"/>
</dbReference>
<feature type="transmembrane region" description="Helical" evidence="7">
    <location>
        <begin position="374"/>
        <end position="396"/>
    </location>
</feature>
<keyword evidence="4 7" id="KW-0812">Transmembrane</keyword>
<evidence type="ECO:0000259" key="8">
    <source>
        <dbReference type="PROSITE" id="PS50850"/>
    </source>
</evidence>
<gene>
    <name evidence="9" type="ORF">NZD86_06330</name>
</gene>
<feature type="transmembrane region" description="Helical" evidence="7">
    <location>
        <begin position="343"/>
        <end position="362"/>
    </location>
</feature>
<evidence type="ECO:0000256" key="7">
    <source>
        <dbReference type="SAM" id="Phobius"/>
    </source>
</evidence>
<dbReference type="InterPro" id="IPR020846">
    <property type="entry name" value="MFS_dom"/>
</dbReference>
<dbReference type="EMBL" id="CP104064">
    <property type="protein sequence ID" value="WAH38102.1"/>
    <property type="molecule type" value="Genomic_DNA"/>
</dbReference>
<organism evidence="9 10">
    <name type="scientific">Alicyclobacillus dauci</name>
    <dbReference type="NCBI Taxonomy" id="1475485"/>
    <lineage>
        <taxon>Bacteria</taxon>
        <taxon>Bacillati</taxon>
        <taxon>Bacillota</taxon>
        <taxon>Bacilli</taxon>
        <taxon>Bacillales</taxon>
        <taxon>Alicyclobacillaceae</taxon>
        <taxon>Alicyclobacillus</taxon>
    </lineage>
</organism>
<keyword evidence="6 7" id="KW-0472">Membrane</keyword>
<proteinExistence type="predicted"/>
<feature type="transmembrane region" description="Helical" evidence="7">
    <location>
        <begin position="283"/>
        <end position="304"/>
    </location>
</feature>
<feature type="transmembrane region" description="Helical" evidence="7">
    <location>
        <begin position="171"/>
        <end position="191"/>
    </location>
</feature>
<dbReference type="InterPro" id="IPR036259">
    <property type="entry name" value="MFS_trans_sf"/>
</dbReference>
<feature type="transmembrane region" description="Helical" evidence="7">
    <location>
        <begin position="51"/>
        <end position="73"/>
    </location>
</feature>
<evidence type="ECO:0000313" key="10">
    <source>
        <dbReference type="Proteomes" id="UP001164803"/>
    </source>
</evidence>
<evidence type="ECO:0000256" key="4">
    <source>
        <dbReference type="ARBA" id="ARBA00022692"/>
    </source>
</evidence>
<feature type="transmembrane region" description="Helical" evidence="7">
    <location>
        <begin position="310"/>
        <end position="331"/>
    </location>
</feature>
<dbReference type="Proteomes" id="UP001164803">
    <property type="component" value="Chromosome"/>
</dbReference>
<keyword evidence="5 7" id="KW-1133">Transmembrane helix</keyword>
<dbReference type="PROSITE" id="PS51257">
    <property type="entry name" value="PROKAR_LIPOPROTEIN"/>
    <property type="match status" value="1"/>
</dbReference>
<keyword evidence="2" id="KW-0813">Transport</keyword>
<evidence type="ECO:0000256" key="6">
    <source>
        <dbReference type="ARBA" id="ARBA00023136"/>
    </source>
</evidence>
<keyword evidence="3" id="KW-1003">Cell membrane</keyword>
<evidence type="ECO:0000256" key="3">
    <source>
        <dbReference type="ARBA" id="ARBA00022475"/>
    </source>
</evidence>
<feature type="transmembrane region" description="Helical" evidence="7">
    <location>
        <begin position="85"/>
        <end position="102"/>
    </location>
</feature>
<name>A0ABY6Z5L4_9BACL</name>
<feature type="domain" description="Major facilitator superfamily (MFS) profile" evidence="8">
    <location>
        <begin position="18"/>
        <end position="397"/>
    </location>
</feature>
<protein>
    <submittedName>
        <fullName evidence="9">MFS transporter</fullName>
    </submittedName>
</protein>
<feature type="transmembrane region" description="Helical" evidence="7">
    <location>
        <begin position="143"/>
        <end position="165"/>
    </location>
</feature>
<accession>A0ABY6Z5L4</accession>